<feature type="region of interest" description="Disordered" evidence="1">
    <location>
        <begin position="117"/>
        <end position="170"/>
    </location>
</feature>
<name>A0ABR7LQE5_9ACTN</name>
<dbReference type="RefSeq" id="WP_187243715.1">
    <property type="nucleotide sequence ID" value="NZ_BAAAOK010000013.1"/>
</dbReference>
<comment type="caution">
    <text evidence="3">The sequence shown here is derived from an EMBL/GenBank/DDBJ whole genome shotgun (WGS) entry which is preliminary data.</text>
</comment>
<feature type="signal peptide" evidence="2">
    <location>
        <begin position="1"/>
        <end position="18"/>
    </location>
</feature>
<keyword evidence="2" id="KW-0732">Signal</keyword>
<evidence type="ECO:0000313" key="3">
    <source>
        <dbReference type="EMBL" id="MBC6466705.1"/>
    </source>
</evidence>
<feature type="chain" id="PRO_5045911195" description="Secreted protein" evidence="2">
    <location>
        <begin position="19"/>
        <end position="170"/>
    </location>
</feature>
<dbReference type="EMBL" id="JABVEC010000009">
    <property type="protein sequence ID" value="MBC6466705.1"/>
    <property type="molecule type" value="Genomic_DNA"/>
</dbReference>
<evidence type="ECO:0000256" key="2">
    <source>
        <dbReference type="SAM" id="SignalP"/>
    </source>
</evidence>
<evidence type="ECO:0000256" key="1">
    <source>
        <dbReference type="SAM" id="MobiDB-lite"/>
    </source>
</evidence>
<feature type="compositionally biased region" description="Basic and acidic residues" evidence="1">
    <location>
        <begin position="142"/>
        <end position="170"/>
    </location>
</feature>
<proteinExistence type="predicted"/>
<sequence>MIRPRYTAAALLTSLALAGLTGCGSGGEPDAQQKKGAGKGAAQADLRDMELKFAQCLRKQGLPVPDPTPGGGLEFGGGDRSKLEAARKACRQYDPKGDIDRNDPAFIDRVLKNQQCLRRHGIDAPDPQPGQPPRINLGPGDTEEKVEAARDACREELRKAEGDATKEPAR</sequence>
<feature type="region of interest" description="Disordered" evidence="1">
    <location>
        <begin position="23"/>
        <end position="43"/>
    </location>
</feature>
<evidence type="ECO:0000313" key="4">
    <source>
        <dbReference type="Proteomes" id="UP000805614"/>
    </source>
</evidence>
<reference evidence="3 4" key="1">
    <citation type="submission" date="2020-06" db="EMBL/GenBank/DDBJ databases">
        <title>Actinomadura xiongansis sp. nov., isolated from soil of Baiyangdian.</title>
        <authorList>
            <person name="Zhang X."/>
        </authorList>
    </citation>
    <scope>NUCLEOTIDE SEQUENCE [LARGE SCALE GENOMIC DNA]</scope>
    <source>
        <strain evidence="3 4">HBUM206468</strain>
    </source>
</reference>
<keyword evidence="4" id="KW-1185">Reference proteome</keyword>
<protein>
    <recommendedName>
        <fullName evidence="5">Secreted protein</fullName>
    </recommendedName>
</protein>
<dbReference type="PROSITE" id="PS51257">
    <property type="entry name" value="PROKAR_LIPOPROTEIN"/>
    <property type="match status" value="1"/>
</dbReference>
<evidence type="ECO:0008006" key="5">
    <source>
        <dbReference type="Google" id="ProtNLM"/>
    </source>
</evidence>
<organism evidence="3 4">
    <name type="scientific">Actinomadura alba</name>
    <dbReference type="NCBI Taxonomy" id="406431"/>
    <lineage>
        <taxon>Bacteria</taxon>
        <taxon>Bacillati</taxon>
        <taxon>Actinomycetota</taxon>
        <taxon>Actinomycetes</taxon>
        <taxon>Streptosporangiales</taxon>
        <taxon>Thermomonosporaceae</taxon>
        <taxon>Actinomadura</taxon>
    </lineage>
</organism>
<dbReference type="Proteomes" id="UP000805614">
    <property type="component" value="Unassembled WGS sequence"/>
</dbReference>
<accession>A0ABR7LQE5</accession>
<gene>
    <name evidence="3" type="ORF">HKK74_14500</name>
</gene>
<feature type="region of interest" description="Disordered" evidence="1">
    <location>
        <begin position="60"/>
        <end position="80"/>
    </location>
</feature>